<gene>
    <name evidence="5" type="primary">ICL1_1</name>
    <name evidence="5" type="ORF">Q8F55_001620</name>
</gene>
<dbReference type="InterPro" id="IPR015813">
    <property type="entry name" value="Pyrv/PenolPyrv_kinase-like_dom"/>
</dbReference>
<dbReference type="InterPro" id="IPR040442">
    <property type="entry name" value="Pyrv_kinase-like_dom_sf"/>
</dbReference>
<evidence type="ECO:0000256" key="4">
    <source>
        <dbReference type="ARBA" id="ARBA00023239"/>
    </source>
</evidence>
<dbReference type="SUPFAM" id="SSF51621">
    <property type="entry name" value="Phosphoenolpyruvate/pyruvate domain"/>
    <property type="match status" value="1"/>
</dbReference>
<evidence type="ECO:0000256" key="1">
    <source>
        <dbReference type="ARBA" id="ARBA00001050"/>
    </source>
</evidence>
<dbReference type="InterPro" id="IPR006254">
    <property type="entry name" value="Isocitrate_lyase"/>
</dbReference>
<comment type="similarity">
    <text evidence="2">Belongs to the isocitrate lyase/PEP mutase superfamily. Isocitrate lyase family.</text>
</comment>
<evidence type="ECO:0000256" key="3">
    <source>
        <dbReference type="ARBA" id="ARBA00012260"/>
    </source>
</evidence>
<dbReference type="PIRSF" id="PIRSF001362">
    <property type="entry name" value="Isocit_lyase"/>
    <property type="match status" value="1"/>
</dbReference>
<dbReference type="Gene3D" id="3.20.20.60">
    <property type="entry name" value="Phosphoenolpyruvate-binding domains"/>
    <property type="match status" value="1"/>
</dbReference>
<sequence length="486" mass="52336">MVTVPLNDNIDAWRSASAIEEWWATPSQRGITRPYSAAEVAQLRDIFPEGEGASAMGLLLRETLTRHARDQTVNLTISAGDGVTAQVLAESGLDVIYASGGVSAMSDVTTKDPSTDLSDYTYDTVPSKVATLYRSQLVHARMAQLSGKPYRIVPIIADADSGFGFQSSVMKVVKLFVQAGVAGFHIDDLLSGCKRYDGKDGVGYVIVPVSEAVRRHIAAKLQLDIMGAEVVSIHRTDAETATHITSTVDPRDRPFILGASIAQPHDAASAPDYKTWIQAADLRTLDEAFAASHPALFDEFTAQTKGKNTSEALLVAAKLAPDFYWSADAARTVQGWFPFRGGVEAAIARAIVCAPYTDASWACQTKPYNPPAVEAFAKRVHAAVPGRWLAYNWTVLPAEFAKSKEVAEAPEKLAKLGYVYQWMPVGGMTAVGIGAKSSAQAIKEGGVSGFLQNAERVQGKQRDLLYWLLDLAKLSDQAQEIIGTGL</sequence>
<dbReference type="RefSeq" id="XP_069213780.1">
    <property type="nucleotide sequence ID" value="XM_069350236.1"/>
</dbReference>
<dbReference type="Pfam" id="PF00463">
    <property type="entry name" value="ICL"/>
    <property type="match status" value="1"/>
</dbReference>
<dbReference type="EMBL" id="JBBXJM010000001">
    <property type="protein sequence ID" value="KAL1413836.1"/>
    <property type="molecule type" value="Genomic_DNA"/>
</dbReference>
<dbReference type="GeneID" id="95982663"/>
<comment type="caution">
    <text evidence="5">The sequence shown here is derived from an EMBL/GenBank/DDBJ whole genome shotgun (WGS) entry which is preliminary data.</text>
</comment>
<dbReference type="GO" id="GO:0004451">
    <property type="term" value="F:isocitrate lyase activity"/>
    <property type="evidence" value="ECO:0007669"/>
    <property type="project" value="UniProtKB-EC"/>
</dbReference>
<evidence type="ECO:0000313" key="6">
    <source>
        <dbReference type="Proteomes" id="UP001565368"/>
    </source>
</evidence>
<dbReference type="PANTHER" id="PTHR21631">
    <property type="entry name" value="ISOCITRATE LYASE/MALATE SYNTHASE"/>
    <property type="match status" value="1"/>
</dbReference>
<name>A0ABR3QHI4_9TREE</name>
<dbReference type="EC" id="4.1.3.30" evidence="3"/>
<evidence type="ECO:0000256" key="2">
    <source>
        <dbReference type="ARBA" id="ARBA00005704"/>
    </source>
</evidence>
<protein>
    <recommendedName>
        <fullName evidence="3">methylisocitrate lyase</fullName>
        <ecNumber evidence="3">4.1.3.30</ecNumber>
    </recommendedName>
</protein>
<evidence type="ECO:0000313" key="5">
    <source>
        <dbReference type="EMBL" id="KAL1413836.1"/>
    </source>
</evidence>
<organism evidence="5 6">
    <name type="scientific">Vanrija albida</name>
    <dbReference type="NCBI Taxonomy" id="181172"/>
    <lineage>
        <taxon>Eukaryota</taxon>
        <taxon>Fungi</taxon>
        <taxon>Dikarya</taxon>
        <taxon>Basidiomycota</taxon>
        <taxon>Agaricomycotina</taxon>
        <taxon>Tremellomycetes</taxon>
        <taxon>Trichosporonales</taxon>
        <taxon>Trichosporonaceae</taxon>
        <taxon>Vanrija</taxon>
    </lineage>
</organism>
<comment type="catalytic activity">
    <reaction evidence="1">
        <text>(2S,3R)-3-hydroxybutane-1,2,3-tricarboxylate = pyruvate + succinate</text>
        <dbReference type="Rhea" id="RHEA:16809"/>
        <dbReference type="ChEBI" id="CHEBI:15361"/>
        <dbReference type="ChEBI" id="CHEBI:30031"/>
        <dbReference type="ChEBI" id="CHEBI:57429"/>
        <dbReference type="EC" id="4.1.3.30"/>
    </reaction>
</comment>
<dbReference type="Proteomes" id="UP001565368">
    <property type="component" value="Unassembled WGS sequence"/>
</dbReference>
<keyword evidence="6" id="KW-1185">Reference proteome</keyword>
<reference evidence="5 6" key="1">
    <citation type="submission" date="2023-08" db="EMBL/GenBank/DDBJ databases">
        <title>Annotated Genome Sequence of Vanrija albida AlHP1.</title>
        <authorList>
            <person name="Herzog R."/>
        </authorList>
    </citation>
    <scope>NUCLEOTIDE SEQUENCE [LARGE SCALE GENOMIC DNA]</scope>
    <source>
        <strain evidence="5 6">AlHP1</strain>
    </source>
</reference>
<keyword evidence="4 5" id="KW-0456">Lyase</keyword>
<dbReference type="PANTHER" id="PTHR21631:SF3">
    <property type="entry name" value="BIFUNCTIONAL GLYOXYLATE CYCLE PROTEIN"/>
    <property type="match status" value="1"/>
</dbReference>
<proteinExistence type="inferred from homology"/>
<dbReference type="Gene3D" id="1.10.10.850">
    <property type="match status" value="1"/>
</dbReference>
<accession>A0ABR3QHI4</accession>